<dbReference type="Proteomes" id="UP000433104">
    <property type="component" value="Unassembled WGS sequence"/>
</dbReference>
<keyword evidence="3" id="KW-1185">Reference proteome</keyword>
<proteinExistence type="predicted"/>
<dbReference type="AlphaFoldDB" id="A0A844ZD81"/>
<feature type="transmembrane region" description="Helical" evidence="1">
    <location>
        <begin position="279"/>
        <end position="303"/>
    </location>
</feature>
<accession>A0A844ZD81</accession>
<keyword evidence="1" id="KW-0812">Transmembrane</keyword>
<dbReference type="EMBL" id="WTYW01000001">
    <property type="protein sequence ID" value="MXO85163.1"/>
    <property type="molecule type" value="Genomic_DNA"/>
</dbReference>
<feature type="transmembrane region" description="Helical" evidence="1">
    <location>
        <begin position="58"/>
        <end position="78"/>
    </location>
</feature>
<dbReference type="GO" id="GO:0005886">
    <property type="term" value="C:plasma membrane"/>
    <property type="evidence" value="ECO:0007669"/>
    <property type="project" value="TreeGrafter"/>
</dbReference>
<dbReference type="Gene3D" id="1.20.1530.20">
    <property type="match status" value="1"/>
</dbReference>
<dbReference type="PANTHER" id="PTHR18640:SF5">
    <property type="entry name" value="SODIUM_BILE ACID COTRANSPORTER 7"/>
    <property type="match status" value="1"/>
</dbReference>
<name>A0A844ZD81_9SPHN</name>
<dbReference type="PANTHER" id="PTHR18640">
    <property type="entry name" value="SOLUTE CARRIER FAMILY 10 MEMBER 7"/>
    <property type="match status" value="1"/>
</dbReference>
<feature type="transmembrane region" description="Helical" evidence="1">
    <location>
        <begin position="84"/>
        <end position="106"/>
    </location>
</feature>
<sequence>MLRLLTFAIVLAAVFPAAGSWRSIASDVSSVAIFLLFFLNGIRITREELWRGTLNWRFLLPLVLWTFLVMGCIGLLASKLTLHILPATLSVGFLFLGVLPSTVQSATSYSMIAGGNGALSVVSAAILSVVGIFASAPLFLLFGGDESGAVGLDAVTKIVVILILPLLLGLIVQPLLRTVVMKRAHLASWADRFVIAIAVYVALSGAVEQGLWQRVSLADWAIILAITAVLLTIAHAGAWWLAGCLQQPRKDRISFMFAGAQKSAAIGAPLAAIMFEPDIAGFVIVPLLLYHLLQLVVAAPIAARLNIRSG</sequence>
<dbReference type="OrthoDB" id="9792271at2"/>
<dbReference type="Pfam" id="PF13593">
    <property type="entry name" value="SBF_like"/>
    <property type="match status" value="1"/>
</dbReference>
<gene>
    <name evidence="2" type="ORF">GRI38_03885</name>
</gene>
<comment type="caution">
    <text evidence="2">The sequence shown here is derived from an EMBL/GenBank/DDBJ whole genome shotgun (WGS) entry which is preliminary data.</text>
</comment>
<feature type="transmembrane region" description="Helical" evidence="1">
    <location>
        <begin position="29"/>
        <end position="46"/>
    </location>
</feature>
<protein>
    <submittedName>
        <fullName evidence="2">Bile acid:sodium symporter</fullName>
    </submittedName>
</protein>
<evidence type="ECO:0000313" key="3">
    <source>
        <dbReference type="Proteomes" id="UP000433104"/>
    </source>
</evidence>
<feature type="transmembrane region" description="Helical" evidence="1">
    <location>
        <begin position="253"/>
        <end position="273"/>
    </location>
</feature>
<feature type="transmembrane region" description="Helical" evidence="1">
    <location>
        <begin position="154"/>
        <end position="172"/>
    </location>
</feature>
<feature type="transmembrane region" description="Helical" evidence="1">
    <location>
        <begin position="218"/>
        <end position="241"/>
    </location>
</feature>
<keyword evidence="1" id="KW-1133">Transmembrane helix</keyword>
<feature type="transmembrane region" description="Helical" evidence="1">
    <location>
        <begin position="193"/>
        <end position="212"/>
    </location>
</feature>
<keyword evidence="1" id="KW-0472">Membrane</keyword>
<dbReference type="InterPro" id="IPR016833">
    <property type="entry name" value="Put_Na-Bile_cotransptr"/>
</dbReference>
<feature type="transmembrane region" description="Helical" evidence="1">
    <location>
        <begin position="118"/>
        <end position="142"/>
    </location>
</feature>
<organism evidence="2 3">
    <name type="scientific">Parapontixanthobacter aurantiacus</name>
    <dbReference type="NCBI Taxonomy" id="1463599"/>
    <lineage>
        <taxon>Bacteria</taxon>
        <taxon>Pseudomonadati</taxon>
        <taxon>Pseudomonadota</taxon>
        <taxon>Alphaproteobacteria</taxon>
        <taxon>Sphingomonadales</taxon>
        <taxon>Erythrobacteraceae</taxon>
        <taxon>Parapontixanthobacter</taxon>
    </lineage>
</organism>
<dbReference type="RefSeq" id="WP_160681587.1">
    <property type="nucleotide sequence ID" value="NZ_WTYW01000001.1"/>
</dbReference>
<reference evidence="2 3" key="1">
    <citation type="submission" date="2019-12" db="EMBL/GenBank/DDBJ databases">
        <title>Genomic-based taxomic classification of the family Erythrobacteraceae.</title>
        <authorList>
            <person name="Xu L."/>
        </authorList>
    </citation>
    <scope>NUCLEOTIDE SEQUENCE [LARGE SCALE GENOMIC DNA]</scope>
    <source>
        <strain evidence="2 3">MCCC 1A09962</strain>
    </source>
</reference>
<dbReference type="InterPro" id="IPR038770">
    <property type="entry name" value="Na+/solute_symporter_sf"/>
</dbReference>
<evidence type="ECO:0000313" key="2">
    <source>
        <dbReference type="EMBL" id="MXO85163.1"/>
    </source>
</evidence>
<evidence type="ECO:0000256" key="1">
    <source>
        <dbReference type="SAM" id="Phobius"/>
    </source>
</evidence>